<organism evidence="2">
    <name type="scientific">Rhodopseudomonas palustris (strain BisB18)</name>
    <dbReference type="NCBI Taxonomy" id="316056"/>
    <lineage>
        <taxon>Bacteria</taxon>
        <taxon>Pseudomonadati</taxon>
        <taxon>Pseudomonadota</taxon>
        <taxon>Alphaproteobacteria</taxon>
        <taxon>Hyphomicrobiales</taxon>
        <taxon>Nitrobacteraceae</taxon>
        <taxon>Rhodopseudomonas</taxon>
    </lineage>
</organism>
<dbReference type="STRING" id="316056.RPC_4832"/>
<dbReference type="KEGG" id="rpc:RPC_4832"/>
<sequence length="344" mass="36011">MHRRVMDEFDPAGPADSIASVTDRVRSIDLGGPASAAYFLGTTLVVVGAEETVTLLDAAGESSRVEVSSGAILSAASDGKRVVIGADDGKLSALDACGKLQALANDPKRRWIDNVALHPDGAIAWSAGKFAFVRSPKGEEKFFEVPSTVGGLAFAPKGMRLAIAHYNGVTLWFPNMAANAEMLEWAGSHLGVVFSPDNKFLVTTMHEPAMHGWRLADQQHMRMSGYPGRVRSISWTAGGKGLATSGADSVIIWPFAAKDGPMGKQPAMLAPLQARVSAVACHPKQDLLAAGYSDGTVLMVRITDGAEILVRRNGKGAVTALAWSGNGATLGFAADDGEAGLLTL</sequence>
<feature type="domain" description="Anaphase-promoting complex subunit 4-like WD40" evidence="1">
    <location>
        <begin position="283"/>
        <end position="342"/>
    </location>
</feature>
<dbReference type="SUPFAM" id="SSF50998">
    <property type="entry name" value="Quinoprotein alcohol dehydrogenase-like"/>
    <property type="match status" value="1"/>
</dbReference>
<dbReference type="AlphaFoldDB" id="Q20WY2"/>
<dbReference type="InterPro" id="IPR015943">
    <property type="entry name" value="WD40/YVTN_repeat-like_dom_sf"/>
</dbReference>
<dbReference type="HOGENOM" id="CLU_067065_1_0_5"/>
<gene>
    <name evidence="2" type="ordered locus">RPC_4832</name>
</gene>
<name>Q20WY2_RHOPB</name>
<dbReference type="eggNOG" id="COG2319">
    <property type="taxonomic scope" value="Bacteria"/>
</dbReference>
<evidence type="ECO:0000313" key="2">
    <source>
        <dbReference type="EMBL" id="ABD90354.1"/>
    </source>
</evidence>
<dbReference type="EMBL" id="CP000301">
    <property type="protein sequence ID" value="ABD90354.1"/>
    <property type="molecule type" value="Genomic_DNA"/>
</dbReference>
<dbReference type="PANTHER" id="PTHR19879">
    <property type="entry name" value="TRANSCRIPTION INITIATION FACTOR TFIID"/>
    <property type="match status" value="1"/>
</dbReference>
<protein>
    <submittedName>
        <fullName evidence="2">WD-40 repeat</fullName>
    </submittedName>
</protein>
<accession>Q20WY2</accession>
<evidence type="ECO:0000259" key="1">
    <source>
        <dbReference type="Pfam" id="PF12894"/>
    </source>
</evidence>
<dbReference type="SMART" id="SM00320">
    <property type="entry name" value="WD40"/>
    <property type="match status" value="4"/>
</dbReference>
<dbReference type="InterPro" id="IPR001680">
    <property type="entry name" value="WD40_rpt"/>
</dbReference>
<reference evidence="2" key="1">
    <citation type="submission" date="2006-03" db="EMBL/GenBank/DDBJ databases">
        <title>Complete sequence of Rhodopseudomonas palustris BisB18.</title>
        <authorList>
            <consortium name="US DOE Joint Genome Institute"/>
            <person name="Copeland A."/>
            <person name="Lucas S."/>
            <person name="Lapidus A."/>
            <person name="Barry K."/>
            <person name="Detter J.C."/>
            <person name="Glavina del Rio T."/>
            <person name="Hammon N."/>
            <person name="Israni S."/>
            <person name="Dalin E."/>
            <person name="Tice H."/>
            <person name="Pitluck S."/>
            <person name="Chain P."/>
            <person name="Malfatti S."/>
            <person name="Shin M."/>
            <person name="Vergez L."/>
            <person name="Schmutz J."/>
            <person name="Larimer F."/>
            <person name="Land M."/>
            <person name="Hauser L."/>
            <person name="Pelletier D.A."/>
            <person name="Kyrpides N."/>
            <person name="Anderson I."/>
            <person name="Oda Y."/>
            <person name="Harwood C.S."/>
            <person name="Richardson P."/>
        </authorList>
    </citation>
    <scope>NUCLEOTIDE SEQUENCE [LARGE SCALE GENOMIC DNA]</scope>
    <source>
        <strain evidence="2">BisB18</strain>
    </source>
</reference>
<dbReference type="InterPro" id="IPR024977">
    <property type="entry name" value="Apc4-like_WD40_dom"/>
</dbReference>
<dbReference type="PANTHER" id="PTHR19879:SF9">
    <property type="entry name" value="TRANSCRIPTION INITIATION FACTOR TFIID SUBUNIT 5"/>
    <property type="match status" value="1"/>
</dbReference>
<dbReference type="Gene3D" id="2.130.10.10">
    <property type="entry name" value="YVTN repeat-like/Quinoprotein amine dehydrogenase"/>
    <property type="match status" value="2"/>
</dbReference>
<proteinExistence type="predicted"/>
<dbReference type="Pfam" id="PF12894">
    <property type="entry name" value="ANAPC4_WD40"/>
    <property type="match status" value="1"/>
</dbReference>
<dbReference type="InterPro" id="IPR011047">
    <property type="entry name" value="Quinoprotein_ADH-like_sf"/>
</dbReference>